<dbReference type="InterPro" id="IPR045122">
    <property type="entry name" value="Csc1-like"/>
</dbReference>
<keyword evidence="2" id="KW-0812">Transmembrane</keyword>
<feature type="compositionally biased region" description="Basic and acidic residues" evidence="1">
    <location>
        <begin position="656"/>
        <end position="667"/>
    </location>
</feature>
<feature type="region of interest" description="Disordered" evidence="1">
    <location>
        <begin position="652"/>
        <end position="728"/>
    </location>
</feature>
<feature type="transmembrane region" description="Helical" evidence="2">
    <location>
        <begin position="461"/>
        <end position="488"/>
    </location>
</feature>
<evidence type="ECO:0008006" key="7">
    <source>
        <dbReference type="Google" id="ProtNLM"/>
    </source>
</evidence>
<reference evidence="5" key="1">
    <citation type="submission" date="2023-02" db="EMBL/GenBank/DDBJ databases">
        <title>Genome of toxic invasive species Heracleum sosnowskyi carries increased number of genes despite the absence of recent whole-genome duplications.</title>
        <authorList>
            <person name="Schelkunov M."/>
            <person name="Shtratnikova V."/>
            <person name="Makarenko M."/>
            <person name="Klepikova A."/>
            <person name="Omelchenko D."/>
            <person name="Novikova G."/>
            <person name="Obukhova E."/>
            <person name="Bogdanov V."/>
            <person name="Penin A."/>
            <person name="Logacheva M."/>
        </authorList>
    </citation>
    <scope>NUCLEOTIDE SEQUENCE</scope>
    <source>
        <strain evidence="5">Hsosn_3</strain>
        <tissue evidence="5">Leaf</tissue>
    </source>
</reference>
<dbReference type="EMBL" id="JAUIZM010000005">
    <property type="protein sequence ID" value="KAK1385277.1"/>
    <property type="molecule type" value="Genomic_DNA"/>
</dbReference>
<dbReference type="Proteomes" id="UP001237642">
    <property type="component" value="Unassembled WGS sequence"/>
</dbReference>
<dbReference type="InterPro" id="IPR046796">
    <property type="entry name" value="Transposase_32_dom"/>
</dbReference>
<feature type="domain" description="Putative plant transposon protein" evidence="4">
    <location>
        <begin position="80"/>
        <end position="235"/>
    </location>
</feature>
<feature type="transmembrane region" description="Helical" evidence="2">
    <location>
        <begin position="540"/>
        <end position="560"/>
    </location>
</feature>
<feature type="region of interest" description="Disordered" evidence="1">
    <location>
        <begin position="1"/>
        <end position="45"/>
    </location>
</feature>
<evidence type="ECO:0000256" key="1">
    <source>
        <dbReference type="SAM" id="MobiDB-lite"/>
    </source>
</evidence>
<dbReference type="PANTHER" id="PTHR13018:SF117">
    <property type="entry name" value="CSC1-LIKE PROTEIN RXW8"/>
    <property type="match status" value="1"/>
</dbReference>
<reference evidence="5" key="2">
    <citation type="submission" date="2023-05" db="EMBL/GenBank/DDBJ databases">
        <authorList>
            <person name="Schelkunov M.I."/>
        </authorList>
    </citation>
    <scope>NUCLEOTIDE SEQUENCE</scope>
    <source>
        <strain evidence="5">Hsosn_3</strain>
        <tissue evidence="5">Leaf</tissue>
    </source>
</reference>
<gene>
    <name evidence="5" type="ORF">POM88_023012</name>
</gene>
<feature type="transmembrane region" description="Helical" evidence="2">
    <location>
        <begin position="361"/>
        <end position="380"/>
    </location>
</feature>
<keyword evidence="2" id="KW-1133">Transmembrane helix</keyword>
<evidence type="ECO:0000259" key="4">
    <source>
        <dbReference type="Pfam" id="PF20167"/>
    </source>
</evidence>
<keyword evidence="2" id="KW-0472">Membrane</keyword>
<evidence type="ECO:0000256" key="2">
    <source>
        <dbReference type="SAM" id="Phobius"/>
    </source>
</evidence>
<dbReference type="GO" id="GO:0005227">
    <property type="term" value="F:calcium-activated cation channel activity"/>
    <property type="evidence" value="ECO:0007669"/>
    <property type="project" value="InterPro"/>
</dbReference>
<organism evidence="5 6">
    <name type="scientific">Heracleum sosnowskyi</name>
    <dbReference type="NCBI Taxonomy" id="360622"/>
    <lineage>
        <taxon>Eukaryota</taxon>
        <taxon>Viridiplantae</taxon>
        <taxon>Streptophyta</taxon>
        <taxon>Embryophyta</taxon>
        <taxon>Tracheophyta</taxon>
        <taxon>Spermatophyta</taxon>
        <taxon>Magnoliopsida</taxon>
        <taxon>eudicotyledons</taxon>
        <taxon>Gunneridae</taxon>
        <taxon>Pentapetalae</taxon>
        <taxon>asterids</taxon>
        <taxon>campanulids</taxon>
        <taxon>Apiales</taxon>
        <taxon>Apiaceae</taxon>
        <taxon>Apioideae</taxon>
        <taxon>apioid superclade</taxon>
        <taxon>Tordylieae</taxon>
        <taxon>Tordyliinae</taxon>
        <taxon>Heracleum</taxon>
    </lineage>
</organism>
<feature type="compositionally biased region" description="Low complexity" evidence="1">
    <location>
        <begin position="680"/>
        <end position="692"/>
    </location>
</feature>
<feature type="domain" description="CSC1/OSCA1-like 7TM region" evidence="3">
    <location>
        <begin position="304"/>
        <end position="534"/>
    </location>
</feature>
<name>A0AAD8MUF0_9APIA</name>
<comment type="caution">
    <text evidence="5">The sequence shown here is derived from an EMBL/GenBank/DDBJ whole genome shotgun (WGS) entry which is preliminary data.</text>
</comment>
<feature type="compositionally biased region" description="Gly residues" evidence="1">
    <location>
        <begin position="12"/>
        <end position="23"/>
    </location>
</feature>
<evidence type="ECO:0000313" key="5">
    <source>
        <dbReference type="EMBL" id="KAK1385277.1"/>
    </source>
</evidence>
<dbReference type="Pfam" id="PF20167">
    <property type="entry name" value="Transposase_32"/>
    <property type="match status" value="1"/>
</dbReference>
<feature type="compositionally biased region" description="Low complexity" evidence="1">
    <location>
        <begin position="24"/>
        <end position="33"/>
    </location>
</feature>
<feature type="transmembrane region" description="Helical" evidence="2">
    <location>
        <begin position="400"/>
        <end position="421"/>
    </location>
</feature>
<evidence type="ECO:0000259" key="3">
    <source>
        <dbReference type="Pfam" id="PF02714"/>
    </source>
</evidence>
<keyword evidence="6" id="KW-1185">Reference proteome</keyword>
<dbReference type="AlphaFoldDB" id="A0AAD8MUF0"/>
<dbReference type="InterPro" id="IPR003864">
    <property type="entry name" value="CSC1/OSCA1-like_7TM"/>
</dbReference>
<proteinExistence type="predicted"/>
<accession>A0AAD8MUF0</accession>
<protein>
    <recommendedName>
        <fullName evidence="7">CSC1-like protein</fullName>
    </recommendedName>
</protein>
<dbReference type="Pfam" id="PF02714">
    <property type="entry name" value="RSN1_7TM"/>
    <property type="match status" value="1"/>
</dbReference>
<sequence length="728" mass="81963">MASKRQRVVVGGSEGASGSGAGGSNPRSSSSSDSGGGNGGPRFISNEAREKYTELLGRPIARERGLLPTASDGNMLVNIQERGWEPVCETPEPVPMTVVREFYANASVEKNGISQVRGFRVDYRPRAIRRVLGLPVPRRGQEDWSGKTRDSVDLQLIIQRLCVPGTEWRLRSGTTEPTSHSNEVTVERAILLYAICSREFVDLANLIHQGILRFMQGSTTAAMPYGSVIARLARDCGAGWSAEEVVQQPQAALDHQSIRRLAVWDGGEPDWWGLGYVVEGEQQQQQQHQELHLHGMACIFHDPLKRANSDWNWIFDLVTGYLPSAMLTLFIFCVPPLMMIFSAIEGPVARSLRKKSACLKVLYFLIWNVFFANILSGSVLQRFDRITSLKDIPLQLAKGIPSMAVFFMTYILTSGWTSLALELMQPISLLLHWLDKCLFRGKHVLSCESQTFPYHTELPRVLLFGLLGFTSSITAPLLLPFLLVYFFLAHLVYRNQFMNVYVTKYDTGGLYWPIAHTAIIVSLMLMQVILLGVFGLKKSAVASSFTIPLIICTFLFHLYCRQRFLPVFKRTVARVIMDMDDQDEHSGKFEEYHEKLQSPAYCQFKSISKRSSTLDDRKNETLEVINERLRSSYCSFKSTTLESPLASQLEQSYNGGHDRLHDPEDTKPVNQFSPSPNRFVPQSPVYQYSPSPNRFLPQSPVNQNRPSPNRFAPQSPGPEIKESKPDMH</sequence>
<dbReference type="PANTHER" id="PTHR13018">
    <property type="entry name" value="PROBABLE MEMBRANE PROTEIN DUF221-RELATED"/>
    <property type="match status" value="1"/>
</dbReference>
<feature type="transmembrane region" description="Helical" evidence="2">
    <location>
        <begin position="509"/>
        <end position="534"/>
    </location>
</feature>
<dbReference type="GO" id="GO:0005886">
    <property type="term" value="C:plasma membrane"/>
    <property type="evidence" value="ECO:0007669"/>
    <property type="project" value="TreeGrafter"/>
</dbReference>
<evidence type="ECO:0000313" key="6">
    <source>
        <dbReference type="Proteomes" id="UP001237642"/>
    </source>
</evidence>
<feature type="compositionally biased region" description="Basic and acidic residues" evidence="1">
    <location>
        <begin position="719"/>
        <end position="728"/>
    </location>
</feature>
<feature type="transmembrane region" description="Helical" evidence="2">
    <location>
        <begin position="313"/>
        <end position="341"/>
    </location>
</feature>